<evidence type="ECO:0000313" key="2">
    <source>
        <dbReference type="EMBL" id="PNF33662.1"/>
    </source>
</evidence>
<dbReference type="EMBL" id="NEVH01009087">
    <property type="protein sequence ID" value="PNF33662.1"/>
    <property type="molecule type" value="Genomic_DNA"/>
</dbReference>
<gene>
    <name evidence="2" type="ORF">B7P43_G12335</name>
</gene>
<feature type="transmembrane region" description="Helical" evidence="1">
    <location>
        <begin position="22"/>
        <end position="42"/>
    </location>
</feature>
<organism evidence="2 3">
    <name type="scientific">Cryptotermes secundus</name>
    <dbReference type="NCBI Taxonomy" id="105785"/>
    <lineage>
        <taxon>Eukaryota</taxon>
        <taxon>Metazoa</taxon>
        <taxon>Ecdysozoa</taxon>
        <taxon>Arthropoda</taxon>
        <taxon>Hexapoda</taxon>
        <taxon>Insecta</taxon>
        <taxon>Pterygota</taxon>
        <taxon>Neoptera</taxon>
        <taxon>Polyneoptera</taxon>
        <taxon>Dictyoptera</taxon>
        <taxon>Blattodea</taxon>
        <taxon>Blattoidea</taxon>
        <taxon>Termitoidae</taxon>
        <taxon>Kalotermitidae</taxon>
        <taxon>Cryptotermitinae</taxon>
        <taxon>Cryptotermes</taxon>
    </lineage>
</organism>
<comment type="caution">
    <text evidence="2">The sequence shown here is derived from an EMBL/GenBank/DDBJ whole genome shotgun (WGS) entry which is preliminary data.</text>
</comment>
<accession>A0A2J7QYK2</accession>
<dbReference type="AlphaFoldDB" id="A0A2J7QYK2"/>
<evidence type="ECO:0000313" key="3">
    <source>
        <dbReference type="Proteomes" id="UP000235965"/>
    </source>
</evidence>
<keyword evidence="1" id="KW-0472">Membrane</keyword>
<keyword evidence="3" id="KW-1185">Reference proteome</keyword>
<proteinExistence type="predicted"/>
<protein>
    <submittedName>
        <fullName evidence="2">Uncharacterized protein</fullName>
    </submittedName>
</protein>
<sequence>MGTWAARMSWHTAQGRDSNGQAISYVGNMLLCAAALTVLLVIGMVKENPGPGVETENTLQVLCSGCDRNLKSGTQCDRGETGSALQQIELKQKNEGLVGGCKLGKHDMVRRQPGGKDGLHINLSAARRLSQLYSRVCGFGGGGHNSKE</sequence>
<reference evidence="2 3" key="1">
    <citation type="submission" date="2017-12" db="EMBL/GenBank/DDBJ databases">
        <title>Hemimetabolous genomes reveal molecular basis of termite eusociality.</title>
        <authorList>
            <person name="Harrison M.C."/>
            <person name="Jongepier E."/>
            <person name="Robertson H.M."/>
            <person name="Arning N."/>
            <person name="Bitard-Feildel T."/>
            <person name="Chao H."/>
            <person name="Childers C.P."/>
            <person name="Dinh H."/>
            <person name="Doddapaneni H."/>
            <person name="Dugan S."/>
            <person name="Gowin J."/>
            <person name="Greiner C."/>
            <person name="Han Y."/>
            <person name="Hu H."/>
            <person name="Hughes D.S.T."/>
            <person name="Huylmans A.-K."/>
            <person name="Kemena C."/>
            <person name="Kremer L.P.M."/>
            <person name="Lee S.L."/>
            <person name="Lopez-Ezquerra A."/>
            <person name="Mallet L."/>
            <person name="Monroy-Kuhn J.M."/>
            <person name="Moser A."/>
            <person name="Murali S.C."/>
            <person name="Muzny D.M."/>
            <person name="Otani S."/>
            <person name="Piulachs M.-D."/>
            <person name="Poelchau M."/>
            <person name="Qu J."/>
            <person name="Schaub F."/>
            <person name="Wada-Katsumata A."/>
            <person name="Worley K.C."/>
            <person name="Xie Q."/>
            <person name="Ylla G."/>
            <person name="Poulsen M."/>
            <person name="Gibbs R.A."/>
            <person name="Schal C."/>
            <person name="Richards S."/>
            <person name="Belles X."/>
            <person name="Korb J."/>
            <person name="Bornberg-Bauer E."/>
        </authorList>
    </citation>
    <scope>NUCLEOTIDE SEQUENCE [LARGE SCALE GENOMIC DNA]</scope>
    <source>
        <tissue evidence="2">Whole body</tissue>
    </source>
</reference>
<evidence type="ECO:0000256" key="1">
    <source>
        <dbReference type="SAM" id="Phobius"/>
    </source>
</evidence>
<name>A0A2J7QYK2_9NEOP</name>
<dbReference type="Proteomes" id="UP000235965">
    <property type="component" value="Unassembled WGS sequence"/>
</dbReference>
<keyword evidence="1" id="KW-0812">Transmembrane</keyword>
<dbReference type="InParanoid" id="A0A2J7QYK2"/>
<keyword evidence="1" id="KW-1133">Transmembrane helix</keyword>